<evidence type="ECO:0000259" key="3">
    <source>
        <dbReference type="PROSITE" id="PS50215"/>
    </source>
</evidence>
<dbReference type="AlphaFoldDB" id="A0A2P6U3V7"/>
<name>A0A2P6U3V7_CHLSO</name>
<evidence type="ECO:0000256" key="2">
    <source>
        <dbReference type="SAM" id="SignalP"/>
    </source>
</evidence>
<dbReference type="Pfam" id="PF13688">
    <property type="entry name" value="Reprolysin_5"/>
    <property type="match status" value="1"/>
</dbReference>
<keyword evidence="4" id="KW-0645">Protease</keyword>
<keyword evidence="5" id="KW-1185">Reference proteome</keyword>
<dbReference type="GO" id="GO:0046872">
    <property type="term" value="F:metal ion binding"/>
    <property type="evidence" value="ECO:0007669"/>
    <property type="project" value="UniProtKB-KW"/>
</dbReference>
<feature type="signal peptide" evidence="2">
    <location>
        <begin position="1"/>
        <end position="38"/>
    </location>
</feature>
<dbReference type="OrthoDB" id="513993at2759"/>
<evidence type="ECO:0000313" key="5">
    <source>
        <dbReference type="Proteomes" id="UP000239899"/>
    </source>
</evidence>
<keyword evidence="4" id="KW-0482">Metalloprotease</keyword>
<keyword evidence="1" id="KW-0862">Zinc</keyword>
<feature type="binding site" evidence="1">
    <location>
        <position position="342"/>
    </location>
    <ligand>
        <name>Zn(2+)</name>
        <dbReference type="ChEBI" id="CHEBI:29105"/>
        <note>catalytic</note>
    </ligand>
</feature>
<evidence type="ECO:0000313" key="4">
    <source>
        <dbReference type="EMBL" id="PRW61007.1"/>
    </source>
</evidence>
<proteinExistence type="predicted"/>
<dbReference type="InterPro" id="IPR001590">
    <property type="entry name" value="Peptidase_M12B"/>
</dbReference>
<feature type="chain" id="PRO_5015103949" evidence="2">
    <location>
        <begin position="39"/>
        <end position="765"/>
    </location>
</feature>
<feature type="domain" description="Peptidase M12B" evidence="3">
    <location>
        <begin position="164"/>
        <end position="385"/>
    </location>
</feature>
<dbReference type="Gene3D" id="3.40.390.10">
    <property type="entry name" value="Collagenase (Catalytic Domain)"/>
    <property type="match status" value="1"/>
</dbReference>
<keyword evidence="2" id="KW-0732">Signal</keyword>
<feature type="active site" evidence="1">
    <location>
        <position position="339"/>
    </location>
</feature>
<dbReference type="EMBL" id="LHPG02000001">
    <property type="protein sequence ID" value="PRW61007.1"/>
    <property type="molecule type" value="Genomic_DNA"/>
</dbReference>
<evidence type="ECO:0000256" key="1">
    <source>
        <dbReference type="PROSITE-ProRule" id="PRU00276"/>
    </source>
</evidence>
<dbReference type="Proteomes" id="UP000239899">
    <property type="component" value="Unassembled WGS sequence"/>
</dbReference>
<comment type="caution">
    <text evidence="1">Lacks conserved residue(s) required for the propagation of feature annotation.</text>
</comment>
<feature type="binding site" evidence="1">
    <location>
        <position position="338"/>
    </location>
    <ligand>
        <name>Zn(2+)</name>
        <dbReference type="ChEBI" id="CHEBI:29105"/>
        <note>catalytic</note>
    </ligand>
</feature>
<sequence length="765" mass="80877">MRLLTEAARPSSALMARWLPALLGCLALLLALAPAVQAAPRIGVAASAGRTFAAAARSVDAGGSLTVTGLRLEGQAADATLELQRLEAWDPAAKIVVHSGSVATITEGPPDTRYFQGSLAGAPGSTALLSVDAAGGVSGMQAQQAGQAQQDGAASRKLLQTSVRVALLALETDGELYKRFGGTTAIKNYVGQLVAYANTIFVKEIGVELRITWLGLYNNPTTDPWPTLSPVPGAQPPLNLDSDQGLEFLKAYWNNPANKRTSVKRTLVHMLSGQNTTGGVAFRAQLCDNFELGGTAYKQYVSDYGFTGALTSQDQLDWSGNPNEYPTQPVWDATGFIHEMGHQFGSMHTHDYCKVTPSDPTTIDDCAPSANGCAQTQIGVLPTCTGTPGYAGGAGTIMSYCDAVRNRYQDVAMTFGLNHPCGRRPGRVVTVMKAHVQDRATKYPACLPLRDSLPSPPPAPVRGPNGQWATPIVVPDALPFNSSVFSTFWATGAPEYKCDDYAAWNSVYVFRWYAARAYDNAQVTVSSCGRLQNTGVPILSIRSAATSNNAGPYGCVAKSAYSCPKFNDDAFTATFKAAADTFYYLVVAPNGQPAPKLSVSVKAVMGNPRGSWTNAIAVPIDPYASSTKTAWTSGEYKSFLPAGVPASVCNDGSSGRPFIAHKWFSGTALKNGTAWRAASKLTLSSCYATGTNAVALSVRSSKNTANPAAGPFTCTTRMASGCGTGKVGFKLDVKVTTNTTYWFVVTPVNSTKLPASFRLTTALTW</sequence>
<comment type="caution">
    <text evidence="4">The sequence shown here is derived from an EMBL/GenBank/DDBJ whole genome shotgun (WGS) entry which is preliminary data.</text>
</comment>
<dbReference type="GO" id="GO:0004222">
    <property type="term" value="F:metalloendopeptidase activity"/>
    <property type="evidence" value="ECO:0007669"/>
    <property type="project" value="InterPro"/>
</dbReference>
<keyword evidence="1" id="KW-0479">Metal-binding</keyword>
<reference evidence="4 5" key="1">
    <citation type="journal article" date="2018" name="Plant J.">
        <title>Genome sequences of Chlorella sorokiniana UTEX 1602 and Micractinium conductrix SAG 241.80: implications to maltose excretion by a green alga.</title>
        <authorList>
            <person name="Arriola M.B."/>
            <person name="Velmurugan N."/>
            <person name="Zhang Y."/>
            <person name="Plunkett M.H."/>
            <person name="Hondzo H."/>
            <person name="Barney B.M."/>
        </authorList>
    </citation>
    <scope>NUCLEOTIDE SEQUENCE [LARGE SCALE GENOMIC DNA]</scope>
    <source>
        <strain evidence="5">UTEX 1602</strain>
    </source>
</reference>
<accession>A0A2P6U3V7</accession>
<dbReference type="GO" id="GO:0006508">
    <property type="term" value="P:proteolysis"/>
    <property type="evidence" value="ECO:0007669"/>
    <property type="project" value="UniProtKB-KW"/>
</dbReference>
<protein>
    <submittedName>
        <fullName evidence="4">Reprolysin (M12B) family zinc metalloprotease</fullName>
    </submittedName>
</protein>
<gene>
    <name evidence="4" type="ORF">C2E21_0531</name>
</gene>
<organism evidence="4 5">
    <name type="scientific">Chlorella sorokiniana</name>
    <name type="common">Freshwater green alga</name>
    <dbReference type="NCBI Taxonomy" id="3076"/>
    <lineage>
        <taxon>Eukaryota</taxon>
        <taxon>Viridiplantae</taxon>
        <taxon>Chlorophyta</taxon>
        <taxon>core chlorophytes</taxon>
        <taxon>Trebouxiophyceae</taxon>
        <taxon>Chlorellales</taxon>
        <taxon>Chlorellaceae</taxon>
        <taxon>Chlorella clade</taxon>
        <taxon>Chlorella</taxon>
    </lineage>
</organism>
<keyword evidence="4" id="KW-0378">Hydrolase</keyword>
<feature type="binding site" evidence="1">
    <location>
        <position position="348"/>
    </location>
    <ligand>
        <name>Zn(2+)</name>
        <dbReference type="ChEBI" id="CHEBI:29105"/>
        <note>catalytic</note>
    </ligand>
</feature>
<dbReference type="SUPFAM" id="SSF55486">
    <property type="entry name" value="Metalloproteases ('zincins'), catalytic domain"/>
    <property type="match status" value="1"/>
</dbReference>
<dbReference type="InterPro" id="IPR024079">
    <property type="entry name" value="MetalloPept_cat_dom_sf"/>
</dbReference>
<dbReference type="PROSITE" id="PS50215">
    <property type="entry name" value="ADAM_MEPRO"/>
    <property type="match status" value="1"/>
</dbReference>